<evidence type="ECO:0000259" key="1">
    <source>
        <dbReference type="PROSITE" id="PS51186"/>
    </source>
</evidence>
<dbReference type="GO" id="GO:0016740">
    <property type="term" value="F:transferase activity"/>
    <property type="evidence" value="ECO:0007669"/>
    <property type="project" value="UniProtKB-KW"/>
</dbReference>
<keyword evidence="2" id="KW-0808">Transferase</keyword>
<sequence length="184" mass="21529">MLINNLLKGSNVRLTSLKESDLTIFESWYNDINFLRLYDMIPAIPKCESELNEMLKEIKNSNDRYIFAIRTIEEDKFVGVTGFENILWNNSTAVIYIGIGDNTYRGKGIGKEALALTMEFGFQELNLHRIGLNVLSYNKPALKLYENLGFKKEGTYREFIHRDGKRHDMYLYSILRPEWEEINI</sequence>
<feature type="domain" description="N-acetyltransferase" evidence="1">
    <location>
        <begin position="12"/>
        <end position="177"/>
    </location>
</feature>
<proteinExistence type="predicted"/>
<organism evidence="2 3">
    <name type="scientific">Clostridium tanneri</name>
    <dbReference type="NCBI Taxonomy" id="3037988"/>
    <lineage>
        <taxon>Bacteria</taxon>
        <taxon>Bacillati</taxon>
        <taxon>Bacillota</taxon>
        <taxon>Clostridia</taxon>
        <taxon>Eubacteriales</taxon>
        <taxon>Clostridiaceae</taxon>
        <taxon>Clostridium</taxon>
    </lineage>
</organism>
<dbReference type="RefSeq" id="WP_318797985.1">
    <property type="nucleotide sequence ID" value="NZ_JARUJP010000009.1"/>
</dbReference>
<dbReference type="CDD" id="cd04301">
    <property type="entry name" value="NAT_SF"/>
    <property type="match status" value="1"/>
</dbReference>
<dbReference type="InterPro" id="IPR016181">
    <property type="entry name" value="Acyl_CoA_acyltransferase"/>
</dbReference>
<dbReference type="Proteomes" id="UP001281656">
    <property type="component" value="Unassembled WGS sequence"/>
</dbReference>
<dbReference type="Gene3D" id="3.40.630.30">
    <property type="match status" value="1"/>
</dbReference>
<dbReference type="EC" id="2.-.-.-" evidence="2"/>
<evidence type="ECO:0000313" key="2">
    <source>
        <dbReference type="EMBL" id="MDW8801388.1"/>
    </source>
</evidence>
<dbReference type="InterPro" id="IPR000182">
    <property type="entry name" value="GNAT_dom"/>
</dbReference>
<keyword evidence="3" id="KW-1185">Reference proteome</keyword>
<comment type="caution">
    <text evidence="2">The sequence shown here is derived from an EMBL/GenBank/DDBJ whole genome shotgun (WGS) entry which is preliminary data.</text>
</comment>
<dbReference type="EMBL" id="JARUJP010000009">
    <property type="protein sequence ID" value="MDW8801388.1"/>
    <property type="molecule type" value="Genomic_DNA"/>
</dbReference>
<dbReference type="SUPFAM" id="SSF55729">
    <property type="entry name" value="Acyl-CoA N-acyltransferases (Nat)"/>
    <property type="match status" value="1"/>
</dbReference>
<dbReference type="PANTHER" id="PTHR43415">
    <property type="entry name" value="SPERMIDINE N(1)-ACETYLTRANSFERASE"/>
    <property type="match status" value="1"/>
</dbReference>
<name>A0ABU4JTA6_9CLOT</name>
<dbReference type="PROSITE" id="PS51186">
    <property type="entry name" value="GNAT"/>
    <property type="match status" value="1"/>
</dbReference>
<dbReference type="Pfam" id="PF13302">
    <property type="entry name" value="Acetyltransf_3"/>
    <property type="match status" value="1"/>
</dbReference>
<dbReference type="PANTHER" id="PTHR43415:SF5">
    <property type="entry name" value="ACETYLTRANSFERASE"/>
    <property type="match status" value="1"/>
</dbReference>
<reference evidence="2 3" key="1">
    <citation type="submission" date="2023-04" db="EMBL/GenBank/DDBJ databases">
        <title>Clostridium tannerae sp. nov., isolated from the fecal material of an alpaca.</title>
        <authorList>
            <person name="Miller S."/>
            <person name="Hendry M."/>
            <person name="King J."/>
            <person name="Sankaranarayanan K."/>
            <person name="Lawson P.A."/>
        </authorList>
    </citation>
    <scope>NUCLEOTIDE SEQUENCE [LARGE SCALE GENOMIC DNA]</scope>
    <source>
        <strain evidence="2 3">A1-XYC3</strain>
    </source>
</reference>
<gene>
    <name evidence="2" type="ORF">P8V03_09495</name>
</gene>
<evidence type="ECO:0000313" key="3">
    <source>
        <dbReference type="Proteomes" id="UP001281656"/>
    </source>
</evidence>
<protein>
    <submittedName>
        <fullName evidence="2">GNAT family protein</fullName>
        <ecNumber evidence="2">2.-.-.-</ecNumber>
    </submittedName>
</protein>
<accession>A0ABU4JTA6</accession>